<keyword evidence="1" id="KW-0472">Membrane</keyword>
<gene>
    <name evidence="2" type="ORF">EST35_0329</name>
</gene>
<evidence type="ECO:0000313" key="3">
    <source>
        <dbReference type="Proteomes" id="UP000316733"/>
    </source>
</evidence>
<proteinExistence type="predicted"/>
<dbReference type="Proteomes" id="UP000316733">
    <property type="component" value="Segment"/>
</dbReference>
<sequence>MTLVVLYIIIQSILVGILHHLAIRNLVLKENWLCVFILSTILWILWPIGYLISCIYAMYIKYKNPV</sequence>
<reference evidence="3" key="1">
    <citation type="journal article" date="2020" name="bioRxiv">
        <title>Integrative omics analysis of Pseudomonas aeruginosa virus PA5oct highlights the molecular complexity of jumbo phages.</title>
        <authorList>
            <person name="Lood C."/>
            <person name="Danis-Wlodarczyk K."/>
            <person name="Blasdel B.G."/>
            <person name="Jang H.B."/>
            <person name="Vandenheuvel D."/>
            <person name="Briers Y."/>
            <person name="Noben J.-P."/>
            <person name="van Noort V."/>
            <person name="Drulis-Kawa Z."/>
            <person name="Lavigne R."/>
        </authorList>
    </citation>
    <scope>NUCLEOTIDE SEQUENCE [LARGE SCALE GENOMIC DNA]</scope>
</reference>
<evidence type="ECO:0000256" key="1">
    <source>
        <dbReference type="SAM" id="Phobius"/>
    </source>
</evidence>
<evidence type="ECO:0000313" key="2">
    <source>
        <dbReference type="EMBL" id="QCG76210.1"/>
    </source>
</evidence>
<feature type="transmembrane region" description="Helical" evidence="1">
    <location>
        <begin position="35"/>
        <end position="59"/>
    </location>
</feature>
<keyword evidence="1" id="KW-0812">Transmembrane</keyword>
<keyword evidence="3" id="KW-1185">Reference proteome</keyword>
<accession>A0A4Y1LUZ9</accession>
<protein>
    <submittedName>
        <fullName evidence="2">Uncharacterized protein</fullName>
    </submittedName>
</protein>
<organism evidence="2 3">
    <name type="scientific">Pseudomonas phage vB_PaeM_PA5oct</name>
    <dbReference type="NCBI Taxonomy" id="2163605"/>
    <lineage>
        <taxon>Viruses</taxon>
        <taxon>Duplodnaviria</taxon>
        <taxon>Heunggongvirae</taxon>
        <taxon>Uroviricota</taxon>
        <taxon>Caudoviricetes</taxon>
        <taxon>Arenbergviridae</taxon>
        <taxon>Wroclawvirus</taxon>
        <taxon>Wroclawvirus PA5oct</taxon>
    </lineage>
</organism>
<keyword evidence="1" id="KW-1133">Transmembrane helix</keyword>
<name>A0A4Y1LUZ9_9CAUD</name>
<feature type="transmembrane region" description="Helical" evidence="1">
    <location>
        <begin position="6"/>
        <end position="23"/>
    </location>
</feature>
<dbReference type="EMBL" id="MK797984">
    <property type="protein sequence ID" value="QCG76210.1"/>
    <property type="molecule type" value="Genomic_DNA"/>
</dbReference>